<keyword evidence="2" id="KW-1185">Reference proteome</keyword>
<dbReference type="AlphaFoldDB" id="A1WNG6"/>
<accession>A1WNG6</accession>
<dbReference type="OrthoDB" id="2509690at2"/>
<dbReference type="Proteomes" id="UP000000374">
    <property type="component" value="Chromosome"/>
</dbReference>
<name>A1WNG6_VEREI</name>
<protein>
    <submittedName>
        <fullName evidence="1">Uncharacterized protein</fullName>
    </submittedName>
</protein>
<reference evidence="2" key="1">
    <citation type="submission" date="2006-12" db="EMBL/GenBank/DDBJ databases">
        <title>Complete sequence of chromosome 1 of Verminephrobacter eiseniae EF01-2.</title>
        <authorList>
            <person name="Copeland A."/>
            <person name="Lucas S."/>
            <person name="Lapidus A."/>
            <person name="Barry K."/>
            <person name="Detter J.C."/>
            <person name="Glavina del Rio T."/>
            <person name="Dalin E."/>
            <person name="Tice H."/>
            <person name="Pitluck S."/>
            <person name="Chertkov O."/>
            <person name="Brettin T."/>
            <person name="Bruce D."/>
            <person name="Han C."/>
            <person name="Tapia R."/>
            <person name="Gilna P."/>
            <person name="Schmutz J."/>
            <person name="Larimer F."/>
            <person name="Land M."/>
            <person name="Hauser L."/>
            <person name="Kyrpides N."/>
            <person name="Kim E."/>
            <person name="Stahl D."/>
            <person name="Richardson P."/>
        </authorList>
    </citation>
    <scope>NUCLEOTIDE SEQUENCE [LARGE SCALE GENOMIC DNA]</scope>
    <source>
        <strain evidence="2">EF01-2</strain>
    </source>
</reference>
<dbReference type="STRING" id="391735.Veis_3452"/>
<organism evidence="1 2">
    <name type="scientific">Verminephrobacter eiseniae (strain EF01-2)</name>
    <dbReference type="NCBI Taxonomy" id="391735"/>
    <lineage>
        <taxon>Bacteria</taxon>
        <taxon>Pseudomonadati</taxon>
        <taxon>Pseudomonadota</taxon>
        <taxon>Betaproteobacteria</taxon>
        <taxon>Burkholderiales</taxon>
        <taxon>Comamonadaceae</taxon>
        <taxon>Verminephrobacter</taxon>
    </lineage>
</organism>
<evidence type="ECO:0000313" key="2">
    <source>
        <dbReference type="Proteomes" id="UP000000374"/>
    </source>
</evidence>
<gene>
    <name evidence="1" type="ordered locus">Veis_3452</name>
</gene>
<dbReference type="KEGG" id="vei:Veis_3452"/>
<proteinExistence type="predicted"/>
<dbReference type="HOGENOM" id="CLU_2866569_0_0_4"/>
<sequence length="64" mass="6984">MINAMATRRREIVPLGGAVLAAVAASADMAQAGLNGFQEFMAAPERREQIRQRLEATRKRVCPS</sequence>
<dbReference type="EMBL" id="CP000542">
    <property type="protein sequence ID" value="ABM59173.1"/>
    <property type="molecule type" value="Genomic_DNA"/>
</dbReference>
<evidence type="ECO:0000313" key="1">
    <source>
        <dbReference type="EMBL" id="ABM59173.1"/>
    </source>
</evidence>